<dbReference type="RefSeq" id="WP_172184561.1">
    <property type="nucleotide sequence ID" value="NZ_CAWPPK010000112.1"/>
</dbReference>
<evidence type="ECO:0000259" key="1">
    <source>
        <dbReference type="Pfam" id="PF05598"/>
    </source>
</evidence>
<evidence type="ECO:0000313" key="4">
    <source>
        <dbReference type="Proteomes" id="UP000702425"/>
    </source>
</evidence>
<dbReference type="Proteomes" id="UP000702425">
    <property type="component" value="Unassembled WGS sequence"/>
</dbReference>
<dbReference type="Pfam" id="PF05598">
    <property type="entry name" value="DUF772"/>
    <property type="match status" value="1"/>
</dbReference>
<evidence type="ECO:0008006" key="5">
    <source>
        <dbReference type="Google" id="ProtNLM"/>
    </source>
</evidence>
<keyword evidence="4" id="KW-1185">Reference proteome</keyword>
<protein>
    <recommendedName>
        <fullName evidence="5">Transposase</fullName>
    </recommendedName>
</protein>
<sequence>MRPPLWHPPIELSDHEELIIKRIKRAKLFTFLRLNRSLIFNDEFQEELATIFKDSTVGHSPVPPAKIALAIILQAYLGISDDEVIEEMLMDQRWQLVLDCLKCEIPPFSKATLVRFRKGLIKKELDQRLIDRTVEIAKQKGGFGSSQLKAALDSSPLWEAGKVEDTYNLLGHALRKAVSVIAAGQGRGSAEIADEAGAPILNSSSLKTALDLNWDHPIERQNALSIILKSLDSVEEWMQCQSHCQGFDLAQETLNVARVIASQNVTLDSQGVPTLIKGVAKDRRISIEDPDMRHGRKSRSQKIDGYKRHILKDLDSGVVCAVALTRANTPESAATLDLERDLRLQNIHLTELHIDRAYLSSHWVIQRDEKLKIFCKSWPVRNSGLFDKNSFFLDWVRHLITCPHQVSIPFEPGKVVHFPPSKCAICPLRADCTNSKRGRSVSIHPDEALMQELRARQSTTTGRLDLRKRTTVEHSLAHIGHWQGNRARYLGQRKNLFDLRRVAVVHNLHVIARISQLLPIQPGIKSNSLAE</sequence>
<dbReference type="Pfam" id="PF13751">
    <property type="entry name" value="DDE_Tnp_1_6"/>
    <property type="match status" value="1"/>
</dbReference>
<gene>
    <name evidence="3" type="ORF">E5S67_00172</name>
</gene>
<feature type="domain" description="Transposase DDE" evidence="2">
    <location>
        <begin position="415"/>
        <end position="511"/>
    </location>
</feature>
<name>A0ABX2CS45_9CYAN</name>
<dbReference type="InterPro" id="IPR008490">
    <property type="entry name" value="Transposase_InsH_N"/>
</dbReference>
<reference evidence="3 4" key="1">
    <citation type="journal article" date="2020" name="Sci. Rep.">
        <title>A novel cyanobacterial geosmin producer, revising GeoA distribution and dispersion patterns in Bacteria.</title>
        <authorList>
            <person name="Churro C."/>
            <person name="Semedo-Aguiar A.P."/>
            <person name="Silva A.D."/>
            <person name="Pereira-Leal J.B."/>
            <person name="Leite R.B."/>
        </authorList>
    </citation>
    <scope>NUCLEOTIDE SEQUENCE [LARGE SCALE GENOMIC DNA]</scope>
    <source>
        <strain evidence="3 4">IPMA8</strain>
    </source>
</reference>
<comment type="caution">
    <text evidence="3">The sequence shown here is derived from an EMBL/GenBank/DDBJ whole genome shotgun (WGS) entry which is preliminary data.</text>
</comment>
<dbReference type="NCBIfam" id="NF033551">
    <property type="entry name" value="transpos_IS1182"/>
    <property type="match status" value="1"/>
</dbReference>
<organism evidence="3 4">
    <name type="scientific">Microcoleus asticus IPMA8</name>
    <dbReference type="NCBI Taxonomy" id="2563858"/>
    <lineage>
        <taxon>Bacteria</taxon>
        <taxon>Bacillati</taxon>
        <taxon>Cyanobacteriota</taxon>
        <taxon>Cyanophyceae</taxon>
        <taxon>Oscillatoriophycideae</taxon>
        <taxon>Oscillatoriales</taxon>
        <taxon>Microcoleaceae</taxon>
        <taxon>Microcoleus</taxon>
        <taxon>Microcoleus asticus</taxon>
    </lineage>
</organism>
<evidence type="ECO:0000313" key="3">
    <source>
        <dbReference type="EMBL" id="NQE32458.1"/>
    </source>
</evidence>
<dbReference type="InterPro" id="IPR025668">
    <property type="entry name" value="Tnp_DDE_dom"/>
</dbReference>
<dbReference type="PANTHER" id="PTHR35604:SF2">
    <property type="entry name" value="TRANSPOSASE INSH FOR INSERTION SEQUENCE ELEMENT IS5A-RELATED"/>
    <property type="match status" value="1"/>
</dbReference>
<evidence type="ECO:0000259" key="2">
    <source>
        <dbReference type="Pfam" id="PF13751"/>
    </source>
</evidence>
<dbReference type="InterPro" id="IPR047629">
    <property type="entry name" value="IS1182_transpos"/>
</dbReference>
<feature type="domain" description="Transposase InsH N-terminal" evidence="1">
    <location>
        <begin position="31"/>
        <end position="118"/>
    </location>
</feature>
<dbReference type="PANTHER" id="PTHR35604">
    <property type="entry name" value="TRANSPOSASE INSH FOR INSERTION SEQUENCE ELEMENT IS5A-RELATED"/>
    <property type="match status" value="1"/>
</dbReference>
<proteinExistence type="predicted"/>
<accession>A0ABX2CS45</accession>
<dbReference type="EMBL" id="SRRZ01000002">
    <property type="protein sequence ID" value="NQE32458.1"/>
    <property type="molecule type" value="Genomic_DNA"/>
</dbReference>